<evidence type="ECO:0000313" key="2">
    <source>
        <dbReference type="Proteomes" id="UP000319557"/>
    </source>
</evidence>
<proteinExistence type="predicted"/>
<evidence type="ECO:0008006" key="3">
    <source>
        <dbReference type="Google" id="ProtNLM"/>
    </source>
</evidence>
<protein>
    <recommendedName>
        <fullName evidence="3">DUF4416 domain-containing protein</fullName>
    </recommendedName>
</protein>
<gene>
    <name evidence="1" type="ORF">EC9_01890</name>
</gene>
<dbReference type="KEGG" id="ruv:EC9_01890"/>
<organism evidence="1 2">
    <name type="scientific">Rosistilla ulvae</name>
    <dbReference type="NCBI Taxonomy" id="1930277"/>
    <lineage>
        <taxon>Bacteria</taxon>
        <taxon>Pseudomonadati</taxon>
        <taxon>Planctomycetota</taxon>
        <taxon>Planctomycetia</taxon>
        <taxon>Pirellulales</taxon>
        <taxon>Pirellulaceae</taxon>
        <taxon>Rosistilla</taxon>
    </lineage>
</organism>
<dbReference type="EMBL" id="CP036261">
    <property type="protein sequence ID" value="QDS86031.1"/>
    <property type="molecule type" value="Genomic_DNA"/>
</dbReference>
<dbReference type="InterPro" id="IPR025529">
    <property type="entry name" value="DUF4416"/>
</dbReference>
<dbReference type="AlphaFoldDB" id="A0A517LTS2"/>
<name>A0A517LTS2_9BACT</name>
<dbReference type="RefSeq" id="WP_145341565.1">
    <property type="nucleotide sequence ID" value="NZ_CP036261.1"/>
</dbReference>
<keyword evidence="2" id="KW-1185">Reference proteome</keyword>
<dbReference type="Pfam" id="PF14385">
    <property type="entry name" value="DUF4416"/>
    <property type="match status" value="1"/>
</dbReference>
<dbReference type="OrthoDB" id="9788989at2"/>
<evidence type="ECO:0000313" key="1">
    <source>
        <dbReference type="EMBL" id="QDS86031.1"/>
    </source>
</evidence>
<dbReference type="Proteomes" id="UP000319557">
    <property type="component" value="Chromosome"/>
</dbReference>
<sequence length="187" mass="21727">MGVVRMPESVMPLCAITTRYDDALDWSVETFAAAGFQVRLKSELFAFDMTNYYQAEMGEDLKKQIFAFEPLRDPQQLAHWKLLTNQWELDFKAQNSYPEDRPLNLDSGYLTLAKFVLATTKDRDHRLYLRDGIFAEVTMSFTGGSWKMHPWTYPDYQTEPAMNFLNAAREELKALFKEARRAEAEKG</sequence>
<reference evidence="1 2" key="1">
    <citation type="submission" date="2019-02" db="EMBL/GenBank/DDBJ databases">
        <title>Deep-cultivation of Planctomycetes and their phenomic and genomic characterization uncovers novel biology.</title>
        <authorList>
            <person name="Wiegand S."/>
            <person name="Jogler M."/>
            <person name="Boedeker C."/>
            <person name="Pinto D."/>
            <person name="Vollmers J."/>
            <person name="Rivas-Marin E."/>
            <person name="Kohn T."/>
            <person name="Peeters S.H."/>
            <person name="Heuer A."/>
            <person name="Rast P."/>
            <person name="Oberbeckmann S."/>
            <person name="Bunk B."/>
            <person name="Jeske O."/>
            <person name="Meyerdierks A."/>
            <person name="Storesund J.E."/>
            <person name="Kallscheuer N."/>
            <person name="Luecker S."/>
            <person name="Lage O.M."/>
            <person name="Pohl T."/>
            <person name="Merkel B.J."/>
            <person name="Hornburger P."/>
            <person name="Mueller R.-W."/>
            <person name="Bruemmer F."/>
            <person name="Labrenz M."/>
            <person name="Spormann A.M."/>
            <person name="Op den Camp H."/>
            <person name="Overmann J."/>
            <person name="Amann R."/>
            <person name="Jetten M.S.M."/>
            <person name="Mascher T."/>
            <person name="Medema M.H."/>
            <person name="Devos D.P."/>
            <person name="Kaster A.-K."/>
            <person name="Ovreas L."/>
            <person name="Rohde M."/>
            <person name="Galperin M.Y."/>
            <person name="Jogler C."/>
        </authorList>
    </citation>
    <scope>NUCLEOTIDE SEQUENCE [LARGE SCALE GENOMIC DNA]</scope>
    <source>
        <strain evidence="1 2">EC9</strain>
    </source>
</reference>
<accession>A0A517LTS2</accession>